<accession>A0A411PFB3</accession>
<organism evidence="5 6">
    <name type="scientific">Shewanella maritima</name>
    <dbReference type="NCBI Taxonomy" id="2520507"/>
    <lineage>
        <taxon>Bacteria</taxon>
        <taxon>Pseudomonadati</taxon>
        <taxon>Pseudomonadota</taxon>
        <taxon>Gammaproteobacteria</taxon>
        <taxon>Alteromonadales</taxon>
        <taxon>Shewanellaceae</taxon>
        <taxon>Shewanella</taxon>
    </lineage>
</organism>
<evidence type="ECO:0000256" key="4">
    <source>
        <dbReference type="SAM" id="SignalP"/>
    </source>
</evidence>
<feature type="signal peptide" evidence="4">
    <location>
        <begin position="1"/>
        <end position="23"/>
    </location>
</feature>
<feature type="binding site" evidence="2">
    <location>
        <position position="182"/>
    </location>
    <ligand>
        <name>substrate</name>
    </ligand>
</feature>
<dbReference type="AlphaFoldDB" id="A0A411PFB3"/>
<dbReference type="GO" id="GO:0055085">
    <property type="term" value="P:transmembrane transport"/>
    <property type="evidence" value="ECO:0007669"/>
    <property type="project" value="InterPro"/>
</dbReference>
<dbReference type="NCBIfam" id="NF037995">
    <property type="entry name" value="TRAP_S1"/>
    <property type="match status" value="1"/>
</dbReference>
<dbReference type="RefSeq" id="WP_130598215.1">
    <property type="nucleotide sequence ID" value="NZ_CP036200.1"/>
</dbReference>
<keyword evidence="1 4" id="KW-0732">Signal</keyword>
<dbReference type="PIRSF" id="PIRSF039026">
    <property type="entry name" value="SiaP"/>
    <property type="match status" value="1"/>
</dbReference>
<name>A0A411PFB3_9GAMM</name>
<evidence type="ECO:0000313" key="6">
    <source>
        <dbReference type="Proteomes" id="UP000291106"/>
    </source>
</evidence>
<keyword evidence="3" id="KW-0479">Metal-binding</keyword>
<dbReference type="Proteomes" id="UP000291106">
    <property type="component" value="Chromosome"/>
</dbReference>
<dbReference type="Pfam" id="PF03480">
    <property type="entry name" value="DctP"/>
    <property type="match status" value="1"/>
</dbReference>
<evidence type="ECO:0000256" key="2">
    <source>
        <dbReference type="PIRSR" id="PIRSR039026-1"/>
    </source>
</evidence>
<dbReference type="Gene3D" id="3.40.190.10">
    <property type="entry name" value="Periplasmic binding protein-like II"/>
    <property type="match status" value="1"/>
</dbReference>
<dbReference type="GO" id="GO:0031317">
    <property type="term" value="C:tripartite ATP-independent periplasmic transporter complex"/>
    <property type="evidence" value="ECO:0007669"/>
    <property type="project" value="InterPro"/>
</dbReference>
<dbReference type="PANTHER" id="PTHR33376">
    <property type="match status" value="1"/>
</dbReference>
<dbReference type="InterPro" id="IPR038404">
    <property type="entry name" value="TRAP_DctP_sf"/>
</dbReference>
<dbReference type="OrthoDB" id="9769667at2"/>
<feature type="binding site" evidence="3">
    <location>
        <position position="246"/>
    </location>
    <ligand>
        <name>substrate</name>
    </ligand>
</feature>
<dbReference type="Gene3D" id="3.40.190.170">
    <property type="entry name" value="Bacterial extracellular solute-binding protein, family 7"/>
    <property type="match status" value="1"/>
</dbReference>
<dbReference type="CDD" id="cd13604">
    <property type="entry name" value="PBP2_TRAP_ketoacid_lactate_like"/>
    <property type="match status" value="1"/>
</dbReference>
<feature type="binding site" evidence="3">
    <location>
        <position position="221"/>
    </location>
    <ligand>
        <name>Na(+)</name>
        <dbReference type="ChEBI" id="CHEBI:29101"/>
    </ligand>
</feature>
<keyword evidence="6" id="KW-1185">Reference proteome</keyword>
<gene>
    <name evidence="5" type="ORF">EXU30_05660</name>
</gene>
<dbReference type="PANTHER" id="PTHR33376:SF5">
    <property type="entry name" value="EXTRACYTOPLASMIC SOLUTE RECEPTOR PROTEIN"/>
    <property type="match status" value="1"/>
</dbReference>
<reference evidence="5 6" key="1">
    <citation type="submission" date="2019-02" db="EMBL/GenBank/DDBJ databases">
        <title>Shewanella sp. D4-2 isolated from Dokdo Island.</title>
        <authorList>
            <person name="Baek K."/>
        </authorList>
    </citation>
    <scope>NUCLEOTIDE SEQUENCE [LARGE SCALE GENOMIC DNA]</scope>
    <source>
        <strain evidence="5 6">D4-2</strain>
    </source>
</reference>
<feature type="binding site" evidence="3">
    <location>
        <position position="220"/>
    </location>
    <ligand>
        <name>substrate</name>
    </ligand>
</feature>
<dbReference type="InterPro" id="IPR026289">
    <property type="entry name" value="SBP_TakP-like"/>
</dbReference>
<proteinExistence type="predicted"/>
<feature type="chain" id="PRO_5019051584" evidence="4">
    <location>
        <begin position="24"/>
        <end position="364"/>
    </location>
</feature>
<dbReference type="PROSITE" id="PS51257">
    <property type="entry name" value="PROKAR_LIPOPROTEIN"/>
    <property type="match status" value="1"/>
</dbReference>
<feature type="binding site" evidence="2">
    <location>
        <position position="161"/>
    </location>
    <ligand>
        <name>substrate</name>
    </ligand>
</feature>
<evidence type="ECO:0000313" key="5">
    <source>
        <dbReference type="EMBL" id="QBF82243.1"/>
    </source>
</evidence>
<dbReference type="InterPro" id="IPR018389">
    <property type="entry name" value="DctP_fam"/>
</dbReference>
<dbReference type="EMBL" id="CP036200">
    <property type="protein sequence ID" value="QBF82243.1"/>
    <property type="molecule type" value="Genomic_DNA"/>
</dbReference>
<sequence>MSRLPFIALMLALGLLASCKPQKAPVLVATETKEPAIEWRLVTSWPKNLPGLGMAAENFATLVNQMSNGRLNIQVYGAGEVMPALKVFDGVSNGEVQMGHSAAYYWKDKVPAAQFFSSIPFGMNADQMNTWLFYGGGMELWRETYEPYGVIPFAGGFTGMQMGGWFNKEINSIEDLQGLKMRLPGLGGEVLRAVGGIPYDNLAGRELFSALQTGVIDAAEWVGPYNDKRLGLYKVAKYYYYPGWHEPSGAMEFLVNEQAFSELPEDLQVIVTIATRAINQDMLNDYTYGHVQSMPELINRYNVIVKPFPVEVIRELKQARSGVLDKVGRGDEQFAKVRESYLHHEKLFKQFYDYTHGAMVELDE</sequence>
<evidence type="ECO:0000256" key="1">
    <source>
        <dbReference type="ARBA" id="ARBA00022729"/>
    </source>
</evidence>
<dbReference type="KEGG" id="smai:EXU30_05660"/>
<evidence type="ECO:0000256" key="3">
    <source>
        <dbReference type="PIRSR" id="PIRSR039026-2"/>
    </source>
</evidence>
<dbReference type="GO" id="GO:0046872">
    <property type="term" value="F:metal ion binding"/>
    <property type="evidence" value="ECO:0007669"/>
    <property type="project" value="UniProtKB-KW"/>
</dbReference>
<protein>
    <submittedName>
        <fullName evidence="5">TRAP transporter substrate-binding protein</fullName>
    </submittedName>
</protein>